<dbReference type="PANTHER" id="PTHR23530">
    <property type="entry name" value="TRANSPORT PROTEIN-RELATED"/>
    <property type="match status" value="1"/>
</dbReference>
<evidence type="ECO:0000256" key="2">
    <source>
        <dbReference type="ARBA" id="ARBA00022692"/>
    </source>
</evidence>
<dbReference type="PROSITE" id="PS00216">
    <property type="entry name" value="SUGAR_TRANSPORT_1"/>
    <property type="match status" value="1"/>
</dbReference>
<dbReference type="InterPro" id="IPR005829">
    <property type="entry name" value="Sugar_transporter_CS"/>
</dbReference>
<dbReference type="RefSeq" id="WP_279245577.1">
    <property type="nucleotide sequence ID" value="NZ_SHNN01000002.1"/>
</dbReference>
<dbReference type="PANTHER" id="PTHR23530:SF1">
    <property type="entry name" value="PERMEASE, MAJOR FACILITATOR SUPERFAMILY-RELATED"/>
    <property type="match status" value="1"/>
</dbReference>
<evidence type="ECO:0000259" key="6">
    <source>
        <dbReference type="PROSITE" id="PS50850"/>
    </source>
</evidence>
<dbReference type="PROSITE" id="PS50850">
    <property type="entry name" value="MFS"/>
    <property type="match status" value="1"/>
</dbReference>
<dbReference type="InterPro" id="IPR011701">
    <property type="entry name" value="MFS"/>
</dbReference>
<feature type="transmembrane region" description="Helical" evidence="5">
    <location>
        <begin position="339"/>
        <end position="359"/>
    </location>
</feature>
<feature type="transmembrane region" description="Helical" evidence="5">
    <location>
        <begin position="47"/>
        <end position="65"/>
    </location>
</feature>
<protein>
    <submittedName>
        <fullName evidence="7">MFS transporter</fullName>
    </submittedName>
</protein>
<feature type="transmembrane region" description="Helical" evidence="5">
    <location>
        <begin position="216"/>
        <end position="238"/>
    </location>
</feature>
<dbReference type="EMBL" id="SHNN01000002">
    <property type="protein sequence ID" value="MCX2981578.1"/>
    <property type="molecule type" value="Genomic_DNA"/>
</dbReference>
<organism evidence="7 8">
    <name type="scientific">Candidatus Litorirhabdus singularis</name>
    <dbReference type="NCBI Taxonomy" id="2518993"/>
    <lineage>
        <taxon>Bacteria</taxon>
        <taxon>Pseudomonadati</taxon>
        <taxon>Pseudomonadota</taxon>
        <taxon>Gammaproteobacteria</taxon>
        <taxon>Cellvibrionales</taxon>
        <taxon>Halieaceae</taxon>
        <taxon>Candidatus Litorirhabdus</taxon>
    </lineage>
</organism>
<dbReference type="SUPFAM" id="SSF103473">
    <property type="entry name" value="MFS general substrate transporter"/>
    <property type="match status" value="1"/>
</dbReference>
<dbReference type="Gene3D" id="1.20.1250.20">
    <property type="entry name" value="MFS general substrate transporter like domains"/>
    <property type="match status" value="1"/>
</dbReference>
<sequence>MNRILKSNITTIYLMGFCHSFMVVIPVFVPLLQGYGLTMSEVLQTQALFAMTIALLEVPSGYIADLWGRKQALIIGSLANAGGFLWLLGADSFFDFMLYEFILGVGISLISGADLALLYDSETELQALGDREAGPGRSLSRLISIEAGASGVAGIVASLLLVWADMAILLAVQAVVGLLPFCLAWRLQEARRPPSENGHADNARHIMELLLFGRPVVLWTVIAIVCFGLLGLYSFWVYQKYWELNGVPVVWFGYIWAAFALTVSVAARYAGVIEQRLGWRNLLLVTAILPLFGLLGMALSGGWYGVLFGFAIQASRGLSLTLFYEALNSRVPGEFRATVNSLVSLLVRSVFIVSGPLLGFLLDSWGMRSTLLLLVCVFAPLFLLLVVNLGRRIHREKSSPAAEPVVV</sequence>
<dbReference type="Proteomes" id="UP001143362">
    <property type="component" value="Unassembled WGS sequence"/>
</dbReference>
<feature type="transmembrane region" description="Helical" evidence="5">
    <location>
        <begin position="96"/>
        <end position="119"/>
    </location>
</feature>
<comment type="caution">
    <text evidence="7">The sequence shown here is derived from an EMBL/GenBank/DDBJ whole genome shotgun (WGS) entry which is preliminary data.</text>
</comment>
<feature type="transmembrane region" description="Helical" evidence="5">
    <location>
        <begin position="306"/>
        <end position="327"/>
    </location>
</feature>
<proteinExistence type="predicted"/>
<reference evidence="7" key="1">
    <citation type="submission" date="2019-02" db="EMBL/GenBank/DDBJ databases">
        <authorList>
            <person name="Li S.-H."/>
        </authorList>
    </citation>
    <scope>NUCLEOTIDE SEQUENCE</scope>
    <source>
        <strain evidence="7">IMCC14734</strain>
    </source>
</reference>
<comment type="subcellular location">
    <subcellularLocation>
        <location evidence="1">Membrane</location>
        <topology evidence="1">Multi-pass membrane protein</topology>
    </subcellularLocation>
</comment>
<dbReference type="InterPro" id="IPR036259">
    <property type="entry name" value="MFS_trans_sf"/>
</dbReference>
<name>A0ABT3TGY1_9GAMM</name>
<dbReference type="InterPro" id="IPR053160">
    <property type="entry name" value="MFS_DHA3_Transporter"/>
</dbReference>
<keyword evidence="3 5" id="KW-1133">Transmembrane helix</keyword>
<feature type="transmembrane region" description="Helical" evidence="5">
    <location>
        <begin position="12"/>
        <end position="35"/>
    </location>
</feature>
<dbReference type="InterPro" id="IPR020846">
    <property type="entry name" value="MFS_dom"/>
</dbReference>
<accession>A0ABT3TGY1</accession>
<feature type="domain" description="Major facilitator superfamily (MFS) profile" evidence="6">
    <location>
        <begin position="4"/>
        <end position="394"/>
    </location>
</feature>
<feature type="transmembrane region" description="Helical" evidence="5">
    <location>
        <begin position="167"/>
        <end position="185"/>
    </location>
</feature>
<keyword evidence="4 5" id="KW-0472">Membrane</keyword>
<keyword evidence="8" id="KW-1185">Reference proteome</keyword>
<feature type="transmembrane region" description="Helical" evidence="5">
    <location>
        <begin position="139"/>
        <end position="161"/>
    </location>
</feature>
<feature type="transmembrane region" description="Helical" evidence="5">
    <location>
        <begin position="371"/>
        <end position="390"/>
    </location>
</feature>
<evidence type="ECO:0000313" key="8">
    <source>
        <dbReference type="Proteomes" id="UP001143362"/>
    </source>
</evidence>
<gene>
    <name evidence="7" type="ORF">EYC98_11965</name>
</gene>
<evidence type="ECO:0000256" key="3">
    <source>
        <dbReference type="ARBA" id="ARBA00022989"/>
    </source>
</evidence>
<keyword evidence="2 5" id="KW-0812">Transmembrane</keyword>
<feature type="transmembrane region" description="Helical" evidence="5">
    <location>
        <begin position="250"/>
        <end position="270"/>
    </location>
</feature>
<evidence type="ECO:0000313" key="7">
    <source>
        <dbReference type="EMBL" id="MCX2981578.1"/>
    </source>
</evidence>
<evidence type="ECO:0000256" key="5">
    <source>
        <dbReference type="SAM" id="Phobius"/>
    </source>
</evidence>
<feature type="transmembrane region" description="Helical" evidence="5">
    <location>
        <begin position="72"/>
        <end position="90"/>
    </location>
</feature>
<feature type="transmembrane region" description="Helical" evidence="5">
    <location>
        <begin position="282"/>
        <end position="300"/>
    </location>
</feature>
<evidence type="ECO:0000256" key="4">
    <source>
        <dbReference type="ARBA" id="ARBA00023136"/>
    </source>
</evidence>
<evidence type="ECO:0000256" key="1">
    <source>
        <dbReference type="ARBA" id="ARBA00004141"/>
    </source>
</evidence>
<dbReference type="Pfam" id="PF07690">
    <property type="entry name" value="MFS_1"/>
    <property type="match status" value="1"/>
</dbReference>